<evidence type="ECO:0000313" key="2">
    <source>
        <dbReference type="EMBL" id="MFC0862503.1"/>
    </source>
</evidence>
<keyword evidence="2" id="KW-0540">Nuclease</keyword>
<dbReference type="SUPFAM" id="SSF52980">
    <property type="entry name" value="Restriction endonuclease-like"/>
    <property type="match status" value="1"/>
</dbReference>
<dbReference type="Pfam" id="PF05685">
    <property type="entry name" value="Uma2"/>
    <property type="match status" value="1"/>
</dbReference>
<dbReference type="PANTHER" id="PTHR35400">
    <property type="entry name" value="SLR1083 PROTEIN"/>
    <property type="match status" value="1"/>
</dbReference>
<sequence length="196" mass="21982">MAKVLDRPTTSAEQARRATLLRYYRDVCDLLPNARVEIINGRIVVSDVPTGEHNDIISRLILQIVALVATRDWSLWTNIKLFLGPQVDRYIPDLAIVPPDRRMWGEDEVYGDSTLLVVEAVSRSSINDDHLVKPKNCAIAGVPLYLVIDPLEGRVRLLSHPSEAGYTREVTVKFGDSLELPEPWDLTIDTGKLIEA</sequence>
<keyword evidence="3" id="KW-1185">Reference proteome</keyword>
<dbReference type="InterPro" id="IPR008538">
    <property type="entry name" value="Uma2"/>
</dbReference>
<dbReference type="InterPro" id="IPR011335">
    <property type="entry name" value="Restrct_endonuc-II-like"/>
</dbReference>
<evidence type="ECO:0000259" key="1">
    <source>
        <dbReference type="Pfam" id="PF05685"/>
    </source>
</evidence>
<reference evidence="2 3" key="1">
    <citation type="submission" date="2024-09" db="EMBL/GenBank/DDBJ databases">
        <authorList>
            <person name="Sun Q."/>
            <person name="Mori K."/>
        </authorList>
    </citation>
    <scope>NUCLEOTIDE SEQUENCE [LARGE SCALE GENOMIC DNA]</scope>
    <source>
        <strain evidence="2 3">TBRC 1851</strain>
    </source>
</reference>
<evidence type="ECO:0000313" key="3">
    <source>
        <dbReference type="Proteomes" id="UP001589870"/>
    </source>
</evidence>
<dbReference type="EMBL" id="JBHMQT010000014">
    <property type="protein sequence ID" value="MFC0862503.1"/>
    <property type="molecule type" value="Genomic_DNA"/>
</dbReference>
<dbReference type="GO" id="GO:0004519">
    <property type="term" value="F:endonuclease activity"/>
    <property type="evidence" value="ECO:0007669"/>
    <property type="project" value="UniProtKB-KW"/>
</dbReference>
<feature type="domain" description="Putative restriction endonuclease" evidence="1">
    <location>
        <begin position="28"/>
        <end position="183"/>
    </location>
</feature>
<protein>
    <submittedName>
        <fullName evidence="2">Uma2 family endonuclease</fullName>
    </submittedName>
</protein>
<proteinExistence type="predicted"/>
<accession>A0ABV6U262</accession>
<dbReference type="PANTHER" id="PTHR35400:SF3">
    <property type="entry name" value="SLL1072 PROTEIN"/>
    <property type="match status" value="1"/>
</dbReference>
<name>A0ABV6U262_9ACTN</name>
<comment type="caution">
    <text evidence="2">The sequence shown here is derived from an EMBL/GenBank/DDBJ whole genome shotgun (WGS) entry which is preliminary data.</text>
</comment>
<dbReference type="Gene3D" id="3.90.1570.10">
    <property type="entry name" value="tt1808, chain A"/>
    <property type="match status" value="1"/>
</dbReference>
<keyword evidence="2" id="KW-0255">Endonuclease</keyword>
<dbReference type="InterPro" id="IPR012296">
    <property type="entry name" value="Nuclease_put_TT1808"/>
</dbReference>
<gene>
    <name evidence="2" type="ORF">ACFHYQ_09375</name>
</gene>
<keyword evidence="2" id="KW-0378">Hydrolase</keyword>
<dbReference type="Proteomes" id="UP001589870">
    <property type="component" value="Unassembled WGS sequence"/>
</dbReference>
<dbReference type="RefSeq" id="WP_394300707.1">
    <property type="nucleotide sequence ID" value="NZ_JBHMQT010000014.1"/>
</dbReference>
<organism evidence="2 3">
    <name type="scientific">Sphaerimonospora cavernae</name>
    <dbReference type="NCBI Taxonomy" id="1740611"/>
    <lineage>
        <taxon>Bacteria</taxon>
        <taxon>Bacillati</taxon>
        <taxon>Actinomycetota</taxon>
        <taxon>Actinomycetes</taxon>
        <taxon>Streptosporangiales</taxon>
        <taxon>Streptosporangiaceae</taxon>
        <taxon>Sphaerimonospora</taxon>
    </lineage>
</organism>
<dbReference type="CDD" id="cd06260">
    <property type="entry name" value="DUF820-like"/>
    <property type="match status" value="1"/>
</dbReference>